<dbReference type="Gene3D" id="1.10.287.470">
    <property type="entry name" value="Helix hairpin bin"/>
    <property type="match status" value="1"/>
</dbReference>
<evidence type="ECO:0000259" key="8">
    <source>
        <dbReference type="Pfam" id="PF25967"/>
    </source>
</evidence>
<protein>
    <submittedName>
        <fullName evidence="9">Efflux RND transporter periplasmic adaptor subunit</fullName>
    </submittedName>
</protein>
<keyword evidence="5" id="KW-0732">Signal</keyword>
<feature type="signal peptide" evidence="5">
    <location>
        <begin position="1"/>
        <end position="21"/>
    </location>
</feature>
<reference evidence="9 10" key="1">
    <citation type="submission" date="2022-02" db="EMBL/GenBank/DDBJ databases">
        <title>Genome analysis of Beneficial Microorganisms for Coral consortium from Pocillopora damicornis.</title>
        <authorList>
            <person name="Rosado P.M."/>
            <person name="Cardoso P.M."/>
            <person name="Rosado J.G."/>
            <person name="Schultz J."/>
            <person name="Rocha U."/>
            <person name="Costa T.K."/>
            <person name="Peixoto R.S."/>
        </authorList>
    </citation>
    <scope>NUCLEOTIDE SEQUENCE [LARGE SCALE GENOMIC DNA]</scope>
    <source>
        <strain evidence="9 10">BMC5</strain>
    </source>
</reference>
<evidence type="ECO:0000256" key="2">
    <source>
        <dbReference type="ARBA" id="ARBA00009477"/>
    </source>
</evidence>
<gene>
    <name evidence="9" type="ORF">MKZ47_02635</name>
</gene>
<evidence type="ECO:0000256" key="4">
    <source>
        <dbReference type="SAM" id="Coils"/>
    </source>
</evidence>
<feature type="chain" id="PRO_5046626852" evidence="5">
    <location>
        <begin position="22"/>
        <end position="336"/>
    </location>
</feature>
<evidence type="ECO:0000256" key="5">
    <source>
        <dbReference type="SAM" id="SignalP"/>
    </source>
</evidence>
<evidence type="ECO:0000313" key="10">
    <source>
        <dbReference type="Proteomes" id="UP001156974"/>
    </source>
</evidence>
<evidence type="ECO:0000256" key="1">
    <source>
        <dbReference type="ARBA" id="ARBA00004196"/>
    </source>
</evidence>
<evidence type="ECO:0000313" key="9">
    <source>
        <dbReference type="EMBL" id="MDI4668000.1"/>
    </source>
</evidence>
<dbReference type="InterPro" id="IPR058627">
    <property type="entry name" value="MdtA-like_C"/>
</dbReference>
<keyword evidence="3" id="KW-0813">Transport</keyword>
<comment type="similarity">
    <text evidence="2">Belongs to the membrane fusion protein (MFP) (TC 8.A.1) family.</text>
</comment>
<dbReference type="Pfam" id="PF25917">
    <property type="entry name" value="BSH_RND"/>
    <property type="match status" value="1"/>
</dbReference>
<dbReference type="EMBL" id="JAKUMG010000001">
    <property type="protein sequence ID" value="MDI4668000.1"/>
    <property type="molecule type" value="Genomic_DNA"/>
</dbReference>
<proteinExistence type="inferred from homology"/>
<dbReference type="SUPFAM" id="SSF111369">
    <property type="entry name" value="HlyD-like secretion proteins"/>
    <property type="match status" value="1"/>
</dbReference>
<feature type="domain" description="Multidrug resistance protein MdtA-like C-terminal permuted SH3" evidence="8">
    <location>
        <begin position="261"/>
        <end position="318"/>
    </location>
</feature>
<dbReference type="PANTHER" id="PTHR30469">
    <property type="entry name" value="MULTIDRUG RESISTANCE PROTEIN MDTA"/>
    <property type="match status" value="1"/>
</dbReference>
<dbReference type="Pfam" id="PF25967">
    <property type="entry name" value="RND-MFP_C"/>
    <property type="match status" value="1"/>
</dbReference>
<dbReference type="Gene3D" id="2.40.50.100">
    <property type="match status" value="1"/>
</dbReference>
<dbReference type="InterPro" id="IPR006143">
    <property type="entry name" value="RND_pump_MFP"/>
</dbReference>
<accession>A0ABT6TYC0</accession>
<name>A0ABT6TYC0_9GAMM</name>
<dbReference type="Pfam" id="PF25954">
    <property type="entry name" value="Beta-barrel_RND_2"/>
    <property type="match status" value="1"/>
</dbReference>
<dbReference type="Proteomes" id="UP001156974">
    <property type="component" value="Unassembled WGS sequence"/>
</dbReference>
<comment type="subcellular location">
    <subcellularLocation>
        <location evidence="1">Cell envelope</location>
    </subcellularLocation>
</comment>
<keyword evidence="4" id="KW-0175">Coiled coil</keyword>
<evidence type="ECO:0000259" key="7">
    <source>
        <dbReference type="Pfam" id="PF25954"/>
    </source>
</evidence>
<keyword evidence="10" id="KW-1185">Reference proteome</keyword>
<comment type="caution">
    <text evidence="9">The sequence shown here is derived from an EMBL/GenBank/DDBJ whole genome shotgun (WGS) entry which is preliminary data.</text>
</comment>
<feature type="domain" description="Multidrug resistance protein MdtA-like barrel-sandwich hybrid" evidence="6">
    <location>
        <begin position="50"/>
        <end position="170"/>
    </location>
</feature>
<feature type="coiled-coil region" evidence="4">
    <location>
        <begin position="82"/>
        <end position="140"/>
    </location>
</feature>
<dbReference type="PANTHER" id="PTHR30469:SF11">
    <property type="entry name" value="BLL4320 PROTEIN"/>
    <property type="match status" value="1"/>
</dbReference>
<feature type="domain" description="CusB-like beta-barrel" evidence="7">
    <location>
        <begin position="182"/>
        <end position="252"/>
    </location>
</feature>
<organism evidence="9 10">
    <name type="scientific">Pseudoalteromonas shioyasakiensis</name>
    <dbReference type="NCBI Taxonomy" id="1190813"/>
    <lineage>
        <taxon>Bacteria</taxon>
        <taxon>Pseudomonadati</taxon>
        <taxon>Pseudomonadota</taxon>
        <taxon>Gammaproteobacteria</taxon>
        <taxon>Alteromonadales</taxon>
        <taxon>Pseudoalteromonadaceae</taxon>
        <taxon>Pseudoalteromonas</taxon>
    </lineage>
</organism>
<dbReference type="Gene3D" id="2.40.420.20">
    <property type="match status" value="1"/>
</dbReference>
<dbReference type="Gene3D" id="2.40.30.170">
    <property type="match status" value="1"/>
</dbReference>
<evidence type="ECO:0000259" key="6">
    <source>
        <dbReference type="Pfam" id="PF25917"/>
    </source>
</evidence>
<evidence type="ECO:0000256" key="3">
    <source>
        <dbReference type="ARBA" id="ARBA00022448"/>
    </source>
</evidence>
<dbReference type="NCBIfam" id="TIGR01730">
    <property type="entry name" value="RND_mfp"/>
    <property type="match status" value="1"/>
</dbReference>
<dbReference type="InterPro" id="IPR058792">
    <property type="entry name" value="Beta-barrel_RND_2"/>
</dbReference>
<dbReference type="InterPro" id="IPR058625">
    <property type="entry name" value="MdtA-like_BSH"/>
</dbReference>
<sequence length="336" mass="36882">MGKLHTWTLIACISCVSVAEAANVVVESVSVEKSKQQIKAVGNAEAIHSVTLYPAVGDRVTAVYFKPGDNVAKGDLLLELDSRRQKAALIEAEITLKDAERTMKRLEESHARGAVPQSDLDDAKTLYELAKVQLMQAKTEREDREVRAPFSGVMGLTDVEVGDRITTQTAIATIDDISELYINFNAPEAAISVLKQKSSVEVVPWLGDKAYTAKVAELDSRINAQTRTLRTKAKLDNNAQQFMPGMSFRVHINILGEELAVVPEAAMMWGAAGPYVWKSVDKKATRVDVKIEQRLAGRLLVSGGLNEGDLLVTEGVQRLRPNQELNFINEVQLAKE</sequence>